<feature type="transmembrane region" description="Helical" evidence="1">
    <location>
        <begin position="102"/>
        <end position="123"/>
    </location>
</feature>
<keyword evidence="1" id="KW-1133">Transmembrane helix</keyword>
<gene>
    <name evidence="2" type="ORF">E0485_02695</name>
</gene>
<protein>
    <submittedName>
        <fullName evidence="2">Zf-HC2 domain-containing protein</fullName>
    </submittedName>
</protein>
<reference evidence="2 3" key="1">
    <citation type="submission" date="2019-03" db="EMBL/GenBank/DDBJ databases">
        <authorList>
            <person name="Kim M.K.M."/>
        </authorList>
    </citation>
    <scope>NUCLEOTIDE SEQUENCE [LARGE SCALE GENOMIC DNA]</scope>
    <source>
        <strain evidence="2 3">18JY21-1</strain>
    </source>
</reference>
<dbReference type="OrthoDB" id="2679416at2"/>
<dbReference type="AlphaFoldDB" id="A0A4R4EP11"/>
<dbReference type="EMBL" id="SKFG01000001">
    <property type="protein sequence ID" value="TCZ81200.1"/>
    <property type="molecule type" value="Genomic_DNA"/>
</dbReference>
<organism evidence="2 3">
    <name type="scientific">Paenibacillus albiflavus</name>
    <dbReference type="NCBI Taxonomy" id="2545760"/>
    <lineage>
        <taxon>Bacteria</taxon>
        <taxon>Bacillati</taxon>
        <taxon>Bacillota</taxon>
        <taxon>Bacilli</taxon>
        <taxon>Bacillales</taxon>
        <taxon>Paenibacillaceae</taxon>
        <taxon>Paenibacillus</taxon>
    </lineage>
</organism>
<feature type="transmembrane region" description="Helical" evidence="1">
    <location>
        <begin position="187"/>
        <end position="209"/>
    </location>
</feature>
<evidence type="ECO:0000256" key="1">
    <source>
        <dbReference type="SAM" id="Phobius"/>
    </source>
</evidence>
<keyword evidence="3" id="KW-1185">Reference proteome</keyword>
<evidence type="ECO:0000313" key="3">
    <source>
        <dbReference type="Proteomes" id="UP000295418"/>
    </source>
</evidence>
<evidence type="ECO:0000313" key="2">
    <source>
        <dbReference type="EMBL" id="TCZ81200.1"/>
    </source>
</evidence>
<sequence length="214" mass="24463">MKCDDIRETFSVYWSLPENDLRRNAVDQHIKACESCYEEFKIWESTEMMIQSELEDFDMAAEVNSDHKTITKDVMSRIYSDESWRMPVHNRMYAISDKFKKNLTLVISFCLALFVCSFLFALLGNVFTTANQVATADPSVYSIQIPQTLDLSGSKPTSEYNMATAVASVSQTFIDPFPFHMGPIQSYSHFLLILSILGFITAILVLNWFSRIKG</sequence>
<dbReference type="Proteomes" id="UP000295418">
    <property type="component" value="Unassembled WGS sequence"/>
</dbReference>
<name>A0A4R4EP11_9BACL</name>
<dbReference type="RefSeq" id="WP_132416260.1">
    <property type="nucleotide sequence ID" value="NZ_SKFG01000001.1"/>
</dbReference>
<comment type="caution">
    <text evidence="2">The sequence shown here is derived from an EMBL/GenBank/DDBJ whole genome shotgun (WGS) entry which is preliminary data.</text>
</comment>
<keyword evidence="1" id="KW-0812">Transmembrane</keyword>
<keyword evidence="1" id="KW-0472">Membrane</keyword>
<accession>A0A4R4EP11</accession>
<proteinExistence type="predicted"/>